<reference evidence="4" key="1">
    <citation type="submission" date="2022-10" db="EMBL/GenBank/DDBJ databases">
        <title>Novel sulphate-reducing endosymbionts in the free-living metamonad Anaeramoeba.</title>
        <authorList>
            <person name="Jerlstrom-Hultqvist J."/>
            <person name="Cepicka I."/>
            <person name="Gallot-Lavallee L."/>
            <person name="Salas-Leiva D."/>
            <person name="Curtis B.A."/>
            <person name="Zahonova K."/>
            <person name="Pipaliya S."/>
            <person name="Dacks J."/>
            <person name="Roger A.J."/>
        </authorList>
    </citation>
    <scope>NUCLEOTIDE SEQUENCE</scope>
    <source>
        <strain evidence="4">BMAN</strain>
    </source>
</reference>
<dbReference type="InterPro" id="IPR003892">
    <property type="entry name" value="CUE"/>
</dbReference>
<name>A0A9Q0RF63_ANAIG</name>
<proteinExistence type="predicted"/>
<gene>
    <name evidence="4" type="ORF">M0811_05582</name>
</gene>
<feature type="domain" description="CUE" evidence="3">
    <location>
        <begin position="3"/>
        <end position="46"/>
    </location>
</feature>
<feature type="region of interest" description="Disordered" evidence="2">
    <location>
        <begin position="121"/>
        <end position="166"/>
    </location>
</feature>
<dbReference type="EMBL" id="JAPDFW010000056">
    <property type="protein sequence ID" value="KAJ5077892.1"/>
    <property type="molecule type" value="Genomic_DNA"/>
</dbReference>
<keyword evidence="1" id="KW-0175">Coiled coil</keyword>
<evidence type="ECO:0000256" key="2">
    <source>
        <dbReference type="SAM" id="MobiDB-lite"/>
    </source>
</evidence>
<dbReference type="InterPro" id="IPR014044">
    <property type="entry name" value="CAP_dom"/>
</dbReference>
<feature type="compositionally biased region" description="Polar residues" evidence="2">
    <location>
        <begin position="148"/>
        <end position="158"/>
    </location>
</feature>
<evidence type="ECO:0000259" key="3">
    <source>
        <dbReference type="PROSITE" id="PS51140"/>
    </source>
</evidence>
<dbReference type="Gene3D" id="1.10.8.10">
    <property type="entry name" value="DNA helicase RuvA subunit, C-terminal domain"/>
    <property type="match status" value="1"/>
</dbReference>
<evidence type="ECO:0000313" key="4">
    <source>
        <dbReference type="EMBL" id="KAJ5077892.1"/>
    </source>
</evidence>
<accession>A0A9Q0RF63</accession>
<dbReference type="SUPFAM" id="SSF46934">
    <property type="entry name" value="UBA-like"/>
    <property type="match status" value="1"/>
</dbReference>
<dbReference type="CDD" id="cd05379">
    <property type="entry name" value="CAP_bacterial"/>
    <property type="match status" value="1"/>
</dbReference>
<feature type="compositionally biased region" description="Basic and acidic residues" evidence="2">
    <location>
        <begin position="121"/>
        <end position="147"/>
    </location>
</feature>
<dbReference type="SUPFAM" id="SSF55797">
    <property type="entry name" value="PR-1-like"/>
    <property type="match status" value="1"/>
</dbReference>
<comment type="caution">
    <text evidence="4">The sequence shown here is derived from an EMBL/GenBank/DDBJ whole genome shotgun (WGS) entry which is preliminary data.</text>
</comment>
<dbReference type="Proteomes" id="UP001149090">
    <property type="component" value="Unassembled WGS sequence"/>
</dbReference>
<dbReference type="AlphaFoldDB" id="A0A9Q0RF63"/>
<feature type="coiled-coil region" evidence="1">
    <location>
        <begin position="24"/>
        <end position="68"/>
    </location>
</feature>
<sequence>MQDQTDNLINLIEMFPTISPLIVNQKLNETNQNIEQTIALLLEMDKGNEREQQKKQEDEFQIEDLEEIEKILISEDPPFLTFEQQLSEIRSIKHQEWALKKSMDSNGFGFSDQYGDSFRRETDTKAQLDEIRKKKQRDWQEKRRREFNTNQGKGYNQSKKSEPSDDGYWNLIEQGIDPRNMGFSYKEKGNEKLTEFDLIGIKELELTNKFRKENGLPPLKEDRSLREIGKVHSKNMGEGKVPFGHQGFNDRVSQFPMQHSAAGENVAMSKGYNDVSFTAVNGWIHSPGHRKNLLGNFSHCGIGVYRNSRGAYYSTQLFALV</sequence>
<organism evidence="4 5">
    <name type="scientific">Anaeramoeba ignava</name>
    <name type="common">Anaerobic marine amoeba</name>
    <dbReference type="NCBI Taxonomy" id="1746090"/>
    <lineage>
        <taxon>Eukaryota</taxon>
        <taxon>Metamonada</taxon>
        <taxon>Anaeramoebidae</taxon>
        <taxon>Anaeramoeba</taxon>
    </lineage>
</organism>
<dbReference type="OrthoDB" id="568194at2759"/>
<dbReference type="InterPro" id="IPR009060">
    <property type="entry name" value="UBA-like_sf"/>
</dbReference>
<protein>
    <recommendedName>
        <fullName evidence="3">CUE domain-containing protein</fullName>
    </recommendedName>
</protein>
<dbReference type="PANTHER" id="PTHR31157">
    <property type="entry name" value="SCP DOMAIN-CONTAINING PROTEIN"/>
    <property type="match status" value="1"/>
</dbReference>
<dbReference type="Gene3D" id="3.40.33.10">
    <property type="entry name" value="CAP"/>
    <property type="match status" value="1"/>
</dbReference>
<evidence type="ECO:0000256" key="1">
    <source>
        <dbReference type="SAM" id="Coils"/>
    </source>
</evidence>
<dbReference type="InterPro" id="IPR035940">
    <property type="entry name" value="CAP_sf"/>
</dbReference>
<dbReference type="Pfam" id="PF00188">
    <property type="entry name" value="CAP"/>
    <property type="match status" value="1"/>
</dbReference>
<dbReference type="CDD" id="cd14279">
    <property type="entry name" value="CUE"/>
    <property type="match status" value="1"/>
</dbReference>
<dbReference type="PANTHER" id="PTHR31157:SF30">
    <property type="entry name" value="SCP DOMAIN-CONTAINING PROTEIN"/>
    <property type="match status" value="1"/>
</dbReference>
<evidence type="ECO:0000313" key="5">
    <source>
        <dbReference type="Proteomes" id="UP001149090"/>
    </source>
</evidence>
<dbReference type="PROSITE" id="PS51140">
    <property type="entry name" value="CUE"/>
    <property type="match status" value="1"/>
</dbReference>
<keyword evidence="5" id="KW-1185">Reference proteome</keyword>
<dbReference type="GO" id="GO:0043130">
    <property type="term" value="F:ubiquitin binding"/>
    <property type="evidence" value="ECO:0007669"/>
    <property type="project" value="InterPro"/>
</dbReference>